<keyword evidence="2 4" id="KW-0472">Membrane</keyword>
<dbReference type="CDD" id="cd07185">
    <property type="entry name" value="OmpA_C-like"/>
    <property type="match status" value="1"/>
</dbReference>
<dbReference type="GO" id="GO:0009279">
    <property type="term" value="C:cell outer membrane"/>
    <property type="evidence" value="ECO:0007669"/>
    <property type="project" value="UniProtKB-SubCell"/>
</dbReference>
<dbReference type="PANTHER" id="PTHR30329">
    <property type="entry name" value="STATOR ELEMENT OF FLAGELLAR MOTOR COMPLEX"/>
    <property type="match status" value="1"/>
</dbReference>
<dbReference type="AlphaFoldDB" id="A0A368NRM0"/>
<reference evidence="6 7" key="1">
    <citation type="submission" date="2018-07" db="EMBL/GenBank/DDBJ databases">
        <title>Corallincola holothuriorum sp. nov., a new facultative anaerobe isolated from sea cucumber Apostichopus japonicus.</title>
        <authorList>
            <person name="Xia H."/>
        </authorList>
    </citation>
    <scope>NUCLEOTIDE SEQUENCE [LARGE SCALE GENOMIC DNA]</scope>
    <source>
        <strain evidence="6 7">C4</strain>
    </source>
</reference>
<keyword evidence="7" id="KW-1185">Reference proteome</keyword>
<dbReference type="Pfam" id="PF00691">
    <property type="entry name" value="OmpA"/>
    <property type="match status" value="1"/>
</dbReference>
<dbReference type="InterPro" id="IPR006664">
    <property type="entry name" value="OMP_bac"/>
</dbReference>
<protein>
    <submittedName>
        <fullName evidence="6">OmpA family protein</fullName>
    </submittedName>
</protein>
<dbReference type="InterPro" id="IPR036737">
    <property type="entry name" value="OmpA-like_sf"/>
</dbReference>
<dbReference type="PROSITE" id="PS51257">
    <property type="entry name" value="PROKAR_LIPOPROTEIN"/>
    <property type="match status" value="1"/>
</dbReference>
<comment type="subcellular location">
    <subcellularLocation>
        <location evidence="1">Cell outer membrane</location>
    </subcellularLocation>
</comment>
<name>A0A368NRM0_9GAMM</name>
<evidence type="ECO:0000313" key="6">
    <source>
        <dbReference type="EMBL" id="RCU52760.1"/>
    </source>
</evidence>
<evidence type="ECO:0000256" key="2">
    <source>
        <dbReference type="ARBA" id="ARBA00023136"/>
    </source>
</evidence>
<sequence>MRSVITSTILISVLALSGCQTTRQNAMTGEEETNSTTKGALLGCAGGALLGAMIKDKKAAAIGCVAGGATGGAIGYQLDEQEAALRKELVNSGVQVQREDDRIRLIMRDQIAFETGKSSLSPAIYNPLNSVAKVLGEFDDTELVISGHTDSTGSDAINDRLSNERAMAVLVYMRGVGVESQKMHAQGYGKRMPMCSNDTQDGRACNRRVELELIPASKS</sequence>
<feature type="domain" description="OmpA-like" evidence="5">
    <location>
        <begin position="99"/>
        <end position="217"/>
    </location>
</feature>
<dbReference type="PROSITE" id="PS51123">
    <property type="entry name" value="OMPA_2"/>
    <property type="match status" value="1"/>
</dbReference>
<dbReference type="RefSeq" id="WP_114336668.1">
    <property type="nucleotide sequence ID" value="NZ_QPID01000001.1"/>
</dbReference>
<dbReference type="InterPro" id="IPR006665">
    <property type="entry name" value="OmpA-like"/>
</dbReference>
<comment type="caution">
    <text evidence="6">The sequence shown here is derived from an EMBL/GenBank/DDBJ whole genome shotgun (WGS) entry which is preliminary data.</text>
</comment>
<organism evidence="6 7">
    <name type="scientific">Corallincola holothuriorum</name>
    <dbReference type="NCBI Taxonomy" id="2282215"/>
    <lineage>
        <taxon>Bacteria</taxon>
        <taxon>Pseudomonadati</taxon>
        <taxon>Pseudomonadota</taxon>
        <taxon>Gammaproteobacteria</taxon>
        <taxon>Alteromonadales</taxon>
        <taxon>Psychromonadaceae</taxon>
        <taxon>Corallincola</taxon>
    </lineage>
</organism>
<evidence type="ECO:0000256" key="1">
    <source>
        <dbReference type="ARBA" id="ARBA00004442"/>
    </source>
</evidence>
<dbReference type="InterPro" id="IPR050330">
    <property type="entry name" value="Bact_OuterMem_StrucFunc"/>
</dbReference>
<dbReference type="PANTHER" id="PTHR30329:SF21">
    <property type="entry name" value="LIPOPROTEIN YIAD-RELATED"/>
    <property type="match status" value="1"/>
</dbReference>
<dbReference type="PRINTS" id="PR01021">
    <property type="entry name" value="OMPADOMAIN"/>
</dbReference>
<dbReference type="SUPFAM" id="SSF103088">
    <property type="entry name" value="OmpA-like"/>
    <property type="match status" value="1"/>
</dbReference>
<evidence type="ECO:0000313" key="7">
    <source>
        <dbReference type="Proteomes" id="UP000252558"/>
    </source>
</evidence>
<accession>A0A368NRM0</accession>
<dbReference type="InterPro" id="IPR039567">
    <property type="entry name" value="Gly-zipper"/>
</dbReference>
<gene>
    <name evidence="6" type="ORF">DU002_02010</name>
</gene>
<evidence type="ECO:0000256" key="3">
    <source>
        <dbReference type="ARBA" id="ARBA00023237"/>
    </source>
</evidence>
<dbReference type="Proteomes" id="UP000252558">
    <property type="component" value="Unassembled WGS sequence"/>
</dbReference>
<proteinExistence type="predicted"/>
<dbReference type="Pfam" id="PF13488">
    <property type="entry name" value="Gly-zipper_Omp"/>
    <property type="match status" value="1"/>
</dbReference>
<dbReference type="EMBL" id="QPID01000001">
    <property type="protein sequence ID" value="RCU52760.1"/>
    <property type="molecule type" value="Genomic_DNA"/>
</dbReference>
<evidence type="ECO:0000256" key="4">
    <source>
        <dbReference type="PROSITE-ProRule" id="PRU00473"/>
    </source>
</evidence>
<dbReference type="OrthoDB" id="9782229at2"/>
<keyword evidence="3" id="KW-0998">Cell outer membrane</keyword>
<dbReference type="Gene3D" id="3.30.1330.60">
    <property type="entry name" value="OmpA-like domain"/>
    <property type="match status" value="1"/>
</dbReference>
<evidence type="ECO:0000259" key="5">
    <source>
        <dbReference type="PROSITE" id="PS51123"/>
    </source>
</evidence>